<evidence type="ECO:0008006" key="4">
    <source>
        <dbReference type="Google" id="ProtNLM"/>
    </source>
</evidence>
<dbReference type="RefSeq" id="WP_034431297.1">
    <property type="nucleotide sequence ID" value="NZ_CBTK010000059.1"/>
</dbReference>
<reference evidence="2 3" key="1">
    <citation type="journal article" date="2014" name="ISME J.">
        <title>Candidatus Competibacter-lineage genomes retrieved from metagenomes reveal functional metabolic diversity.</title>
        <authorList>
            <person name="McIlroy S.J."/>
            <person name="Albertsen M."/>
            <person name="Andresen E.K."/>
            <person name="Saunders A.M."/>
            <person name="Kristiansen R."/>
            <person name="Stokholm-Bjerregaard M."/>
            <person name="Nielsen K.L."/>
            <person name="Nielsen P.H."/>
        </authorList>
    </citation>
    <scope>NUCLEOTIDE SEQUENCE [LARGE SCALE GENOMIC DNA]</scope>
    <source>
        <strain evidence="2 3">Run_B_J11</strain>
    </source>
</reference>
<accession>A0A7U7G9I6</accession>
<feature type="region of interest" description="Disordered" evidence="1">
    <location>
        <begin position="43"/>
        <end position="62"/>
    </location>
</feature>
<dbReference type="AlphaFoldDB" id="A0A7U7G9I6"/>
<name>A0A7U7G9I6_9GAMM</name>
<gene>
    <name evidence="2" type="ORF">BN874_1510007</name>
</gene>
<keyword evidence="3" id="KW-1185">Reference proteome</keyword>
<sequence>MNKNPLMLIILLTSPAWGDVYKCPQPEGPPKFQQMPCTITGEGEKISVDAPKPSSEGGLREGEKAYLQSQGEYRKKQEEDAQMEHKRQEAIAVEKRKAEAAESQARATWYMGSMMGLRPR</sequence>
<dbReference type="OrthoDB" id="5770476at2"/>
<proteinExistence type="predicted"/>
<evidence type="ECO:0000313" key="3">
    <source>
        <dbReference type="Proteomes" id="UP000019184"/>
    </source>
</evidence>
<comment type="caution">
    <text evidence="2">The sequence shown here is derived from an EMBL/GenBank/DDBJ whole genome shotgun (WGS) entry which is preliminary data.</text>
</comment>
<organism evidence="2 3">
    <name type="scientific">Candidatus Contendobacter odensis Run_B_J11</name>
    <dbReference type="NCBI Taxonomy" id="1400861"/>
    <lineage>
        <taxon>Bacteria</taxon>
        <taxon>Pseudomonadati</taxon>
        <taxon>Pseudomonadota</taxon>
        <taxon>Gammaproteobacteria</taxon>
        <taxon>Candidatus Competibacteraceae</taxon>
        <taxon>Candidatus Contendibacter</taxon>
    </lineage>
</organism>
<protein>
    <recommendedName>
        <fullName evidence="4">DUF4124 domain-containing protein</fullName>
    </recommendedName>
</protein>
<evidence type="ECO:0000256" key="1">
    <source>
        <dbReference type="SAM" id="MobiDB-lite"/>
    </source>
</evidence>
<dbReference type="EMBL" id="CBTK010000059">
    <property type="protein sequence ID" value="CDH44109.1"/>
    <property type="molecule type" value="Genomic_DNA"/>
</dbReference>
<dbReference type="Proteomes" id="UP000019184">
    <property type="component" value="Unassembled WGS sequence"/>
</dbReference>
<evidence type="ECO:0000313" key="2">
    <source>
        <dbReference type="EMBL" id="CDH44109.1"/>
    </source>
</evidence>